<feature type="transmembrane region" description="Helical" evidence="5">
    <location>
        <begin position="6"/>
        <end position="26"/>
    </location>
</feature>
<dbReference type="AlphaFoldDB" id="A0A8J7M1C8"/>
<name>A0A8J7M1C8_9BACT</name>
<keyword evidence="7" id="KW-1185">Reference proteome</keyword>
<accession>A0A8J7M1C8</accession>
<gene>
    <name evidence="6" type="ORF">JFN93_19175</name>
</gene>
<dbReference type="GO" id="GO:0005886">
    <property type="term" value="C:plasma membrane"/>
    <property type="evidence" value="ECO:0007669"/>
    <property type="project" value="InterPro"/>
</dbReference>
<dbReference type="PIRSF" id="PIRSF036466">
    <property type="entry name" value="UCP036466"/>
    <property type="match status" value="1"/>
</dbReference>
<keyword evidence="1" id="KW-1003">Cell membrane</keyword>
<comment type="caution">
    <text evidence="6">The sequence shown here is derived from an EMBL/GenBank/DDBJ whole genome shotgun (WGS) entry which is preliminary data.</text>
</comment>
<dbReference type="Proteomes" id="UP000636888">
    <property type="component" value="Unassembled WGS sequence"/>
</dbReference>
<dbReference type="RefSeq" id="WP_199385746.1">
    <property type="nucleotide sequence ID" value="NZ_JAEMHM010000017.1"/>
</dbReference>
<dbReference type="HAMAP" id="MF_01361">
    <property type="entry name" value="UPF0391"/>
    <property type="match status" value="1"/>
</dbReference>
<evidence type="ECO:0000256" key="4">
    <source>
        <dbReference type="ARBA" id="ARBA00023136"/>
    </source>
</evidence>
<reference evidence="6" key="1">
    <citation type="submission" date="2020-12" db="EMBL/GenBank/DDBJ databases">
        <title>Geomonas sp. Red875, isolated from river sediment.</title>
        <authorList>
            <person name="Xu Z."/>
            <person name="Zhang Z."/>
            <person name="Masuda Y."/>
            <person name="Itoh H."/>
            <person name="Senoo K."/>
        </authorList>
    </citation>
    <scope>NUCLEOTIDE SEQUENCE</scope>
    <source>
        <strain evidence="6">Red875</strain>
    </source>
</reference>
<evidence type="ECO:0000256" key="1">
    <source>
        <dbReference type="ARBA" id="ARBA00022475"/>
    </source>
</evidence>
<protein>
    <submittedName>
        <fullName evidence="6">DUF1328 domain-containing protein</fullName>
    </submittedName>
</protein>
<feature type="transmembrane region" description="Helical" evidence="5">
    <location>
        <begin position="33"/>
        <end position="49"/>
    </location>
</feature>
<dbReference type="NCBIfam" id="NF010229">
    <property type="entry name" value="PRK13682.1-4"/>
    <property type="match status" value="1"/>
</dbReference>
<dbReference type="NCBIfam" id="NF010226">
    <property type="entry name" value="PRK13682.1-1"/>
    <property type="match status" value="1"/>
</dbReference>
<organism evidence="6 7">
    <name type="scientific">Geomesophilobacter sediminis</name>
    <dbReference type="NCBI Taxonomy" id="2798584"/>
    <lineage>
        <taxon>Bacteria</taxon>
        <taxon>Pseudomonadati</taxon>
        <taxon>Thermodesulfobacteriota</taxon>
        <taxon>Desulfuromonadia</taxon>
        <taxon>Geobacterales</taxon>
        <taxon>Geobacteraceae</taxon>
        <taxon>Geomesophilobacter</taxon>
    </lineage>
</organism>
<evidence type="ECO:0000256" key="5">
    <source>
        <dbReference type="SAM" id="Phobius"/>
    </source>
</evidence>
<evidence type="ECO:0000313" key="7">
    <source>
        <dbReference type="Proteomes" id="UP000636888"/>
    </source>
</evidence>
<dbReference type="EMBL" id="JAEMHM010000017">
    <property type="protein sequence ID" value="MBJ6726837.1"/>
    <property type="molecule type" value="Genomic_DNA"/>
</dbReference>
<keyword evidence="3 5" id="KW-1133">Transmembrane helix</keyword>
<evidence type="ECO:0000256" key="3">
    <source>
        <dbReference type="ARBA" id="ARBA00022989"/>
    </source>
</evidence>
<keyword evidence="2 5" id="KW-0812">Transmembrane</keyword>
<evidence type="ECO:0000256" key="2">
    <source>
        <dbReference type="ARBA" id="ARBA00022692"/>
    </source>
</evidence>
<keyword evidence="4 5" id="KW-0472">Membrane</keyword>
<dbReference type="Pfam" id="PF07043">
    <property type="entry name" value="DUF1328"/>
    <property type="match status" value="1"/>
</dbReference>
<sequence>MLYWALVFFIIAIVAAVFGFGGIATAAAGIAKLLFFIFIVVALVMFFMGRGTGRPLTH</sequence>
<evidence type="ECO:0000313" key="6">
    <source>
        <dbReference type="EMBL" id="MBJ6726837.1"/>
    </source>
</evidence>
<dbReference type="InterPro" id="IPR009760">
    <property type="entry name" value="DUF1328"/>
</dbReference>
<proteinExistence type="inferred from homology"/>